<comment type="similarity">
    <text evidence="1">In the C-terminal section; belongs to the class-I pyridoxal-phosphate-dependent aminotransferase family.</text>
</comment>
<keyword evidence="5" id="KW-0804">Transcription</keyword>
<dbReference type="SUPFAM" id="SSF53383">
    <property type="entry name" value="PLP-dependent transferases"/>
    <property type="match status" value="1"/>
</dbReference>
<dbReference type="InterPro" id="IPR015424">
    <property type="entry name" value="PyrdxlP-dep_Trfase"/>
</dbReference>
<dbReference type="PANTHER" id="PTHR46577">
    <property type="entry name" value="HTH-TYPE TRANSCRIPTIONAL REGULATORY PROTEIN GABR"/>
    <property type="match status" value="1"/>
</dbReference>
<dbReference type="AlphaFoldDB" id="A0A556AVV9"/>
<evidence type="ECO:0000256" key="1">
    <source>
        <dbReference type="ARBA" id="ARBA00005384"/>
    </source>
</evidence>
<sequence>MTVSPPASRSGEDLGELTLAGRLAQRIGRQIESQALRPGTRLASIRDLARSAGVSRFTVVQAYDRLVAAGLVGSRRGSGFFVLPRPRPALSPERPRTPAVPSRIDVSWLLRSMFVADASTAMPGSAGLLPPEWLDAEMVASAVRAVGRSARSSLVGYGHPQGFAPLRQQIAARLQAEGITVHPERQIVTTAGVTQAIDLVVRHCVAPGDTVLVEDPGWFVVFGRLAAFGVRVVGVPRTAAGPDIEALERLAQLHRPRLFIVNSVVHNPTGHTLTAGAAYAVLRAAERYDFLVIEDDTYSELHPGGAIRLAALDGLARVIHVGGFSKMLAASLRVGYIAAAPELALGLADVKMLTGLTSPELGERVVHRVLADGQYRRHVERVRQRVDEARERCLQRLASLGVRMETAPQAGMFVWADCGCDSEALAREAAAQGMLLAPGILFNPEQKPSSMMRFSVVSADDESAWRTLARLLPGAPPSVKFA</sequence>
<dbReference type="GO" id="GO:0003700">
    <property type="term" value="F:DNA-binding transcription factor activity"/>
    <property type="evidence" value="ECO:0007669"/>
    <property type="project" value="InterPro"/>
</dbReference>
<dbReference type="Pfam" id="PF00392">
    <property type="entry name" value="GntR"/>
    <property type="match status" value="1"/>
</dbReference>
<organism evidence="7 8">
    <name type="scientific">Verticiella sediminum</name>
    <dbReference type="NCBI Taxonomy" id="1247510"/>
    <lineage>
        <taxon>Bacteria</taxon>
        <taxon>Pseudomonadati</taxon>
        <taxon>Pseudomonadota</taxon>
        <taxon>Betaproteobacteria</taxon>
        <taxon>Burkholderiales</taxon>
        <taxon>Alcaligenaceae</taxon>
        <taxon>Verticiella</taxon>
    </lineage>
</organism>
<evidence type="ECO:0000313" key="8">
    <source>
        <dbReference type="Proteomes" id="UP000318405"/>
    </source>
</evidence>
<dbReference type="OrthoDB" id="9804020at2"/>
<dbReference type="RefSeq" id="WP_143947421.1">
    <property type="nucleotide sequence ID" value="NZ_BAABMB010000002.1"/>
</dbReference>
<dbReference type="InterPro" id="IPR000524">
    <property type="entry name" value="Tscrpt_reg_HTH_GntR"/>
</dbReference>
<evidence type="ECO:0000313" key="7">
    <source>
        <dbReference type="EMBL" id="TSH97054.1"/>
    </source>
</evidence>
<dbReference type="InterPro" id="IPR004839">
    <property type="entry name" value="Aminotransferase_I/II_large"/>
</dbReference>
<dbReference type="Gene3D" id="3.40.640.10">
    <property type="entry name" value="Type I PLP-dependent aspartate aminotransferase-like (Major domain)"/>
    <property type="match status" value="1"/>
</dbReference>
<accession>A0A556AVV9</accession>
<dbReference type="GO" id="GO:0030170">
    <property type="term" value="F:pyridoxal phosphate binding"/>
    <property type="evidence" value="ECO:0007669"/>
    <property type="project" value="InterPro"/>
</dbReference>
<keyword evidence="4" id="KW-0238">DNA-binding</keyword>
<dbReference type="SMART" id="SM00345">
    <property type="entry name" value="HTH_GNTR"/>
    <property type="match status" value="1"/>
</dbReference>
<evidence type="ECO:0000259" key="6">
    <source>
        <dbReference type="PROSITE" id="PS50949"/>
    </source>
</evidence>
<dbReference type="CDD" id="cd00609">
    <property type="entry name" value="AAT_like"/>
    <property type="match status" value="1"/>
</dbReference>
<gene>
    <name evidence="7" type="ORF">FOZ76_06950</name>
</gene>
<keyword evidence="7" id="KW-0032">Aminotransferase</keyword>
<comment type="caution">
    <text evidence="7">The sequence shown here is derived from an EMBL/GenBank/DDBJ whole genome shotgun (WGS) entry which is preliminary data.</text>
</comment>
<protein>
    <submittedName>
        <fullName evidence="7">PLP-dependent aminotransferase family protein</fullName>
    </submittedName>
</protein>
<dbReference type="InterPro" id="IPR036390">
    <property type="entry name" value="WH_DNA-bd_sf"/>
</dbReference>
<dbReference type="InterPro" id="IPR036388">
    <property type="entry name" value="WH-like_DNA-bd_sf"/>
</dbReference>
<proteinExistence type="inferred from homology"/>
<evidence type="ECO:0000256" key="5">
    <source>
        <dbReference type="ARBA" id="ARBA00023163"/>
    </source>
</evidence>
<dbReference type="InterPro" id="IPR015421">
    <property type="entry name" value="PyrdxlP-dep_Trfase_major"/>
</dbReference>
<dbReference type="CDD" id="cd07377">
    <property type="entry name" value="WHTH_GntR"/>
    <property type="match status" value="1"/>
</dbReference>
<dbReference type="Proteomes" id="UP000318405">
    <property type="component" value="Unassembled WGS sequence"/>
</dbReference>
<evidence type="ECO:0000256" key="2">
    <source>
        <dbReference type="ARBA" id="ARBA00022898"/>
    </source>
</evidence>
<evidence type="ECO:0000256" key="4">
    <source>
        <dbReference type="ARBA" id="ARBA00023125"/>
    </source>
</evidence>
<keyword evidence="7" id="KW-0808">Transferase</keyword>
<name>A0A556AVV9_9BURK</name>
<dbReference type="Pfam" id="PF00155">
    <property type="entry name" value="Aminotran_1_2"/>
    <property type="match status" value="1"/>
</dbReference>
<dbReference type="Gene3D" id="1.10.10.10">
    <property type="entry name" value="Winged helix-like DNA-binding domain superfamily/Winged helix DNA-binding domain"/>
    <property type="match status" value="1"/>
</dbReference>
<keyword evidence="2" id="KW-0663">Pyridoxal phosphate</keyword>
<dbReference type="GO" id="GO:0003677">
    <property type="term" value="F:DNA binding"/>
    <property type="evidence" value="ECO:0007669"/>
    <property type="project" value="UniProtKB-KW"/>
</dbReference>
<dbReference type="InterPro" id="IPR051446">
    <property type="entry name" value="HTH_trans_reg/aminotransferase"/>
</dbReference>
<feature type="domain" description="HTH gntR-type" evidence="6">
    <location>
        <begin position="17"/>
        <end position="85"/>
    </location>
</feature>
<dbReference type="EMBL" id="VLTJ01000011">
    <property type="protein sequence ID" value="TSH97054.1"/>
    <property type="molecule type" value="Genomic_DNA"/>
</dbReference>
<reference evidence="7 8" key="1">
    <citation type="submission" date="2019-07" db="EMBL/GenBank/DDBJ databases">
        <title>Qingshengfaniella alkalisoli gen. nov., sp. nov., isolated from saline soil.</title>
        <authorList>
            <person name="Xu L."/>
            <person name="Huang X.-X."/>
            <person name="Sun J.-Q."/>
        </authorList>
    </citation>
    <scope>NUCLEOTIDE SEQUENCE [LARGE SCALE GENOMIC DNA]</scope>
    <source>
        <strain evidence="7 8">DSM 27279</strain>
    </source>
</reference>
<keyword evidence="3" id="KW-0805">Transcription regulation</keyword>
<dbReference type="SUPFAM" id="SSF46785">
    <property type="entry name" value="Winged helix' DNA-binding domain"/>
    <property type="match status" value="1"/>
</dbReference>
<dbReference type="PROSITE" id="PS50949">
    <property type="entry name" value="HTH_GNTR"/>
    <property type="match status" value="1"/>
</dbReference>
<dbReference type="PANTHER" id="PTHR46577:SF2">
    <property type="entry name" value="TRANSCRIPTIONAL REGULATORY PROTEIN"/>
    <property type="match status" value="1"/>
</dbReference>
<evidence type="ECO:0000256" key="3">
    <source>
        <dbReference type="ARBA" id="ARBA00023015"/>
    </source>
</evidence>
<dbReference type="GO" id="GO:0008483">
    <property type="term" value="F:transaminase activity"/>
    <property type="evidence" value="ECO:0007669"/>
    <property type="project" value="UniProtKB-KW"/>
</dbReference>
<keyword evidence="8" id="KW-1185">Reference proteome</keyword>